<dbReference type="Proteomes" id="UP000664601">
    <property type="component" value="Unassembled WGS sequence"/>
</dbReference>
<evidence type="ECO:0000313" key="2">
    <source>
        <dbReference type="EMBL" id="MBO1308043.1"/>
    </source>
</evidence>
<organism evidence="2 3">
    <name type="scientific">Candidatus Enterococcus moelleringii</name>
    <dbReference type="NCBI Taxonomy" id="2815325"/>
    <lineage>
        <taxon>Bacteria</taxon>
        <taxon>Bacillati</taxon>
        <taxon>Bacillota</taxon>
        <taxon>Bacilli</taxon>
        <taxon>Lactobacillales</taxon>
        <taxon>Enterococcaceae</taxon>
        <taxon>Enterococcus</taxon>
    </lineage>
</organism>
<gene>
    <name evidence="2" type="ORF">JZO70_17845</name>
</gene>
<name>A0ABS3LG84_9ENTE</name>
<dbReference type="RefSeq" id="WP_207675032.1">
    <property type="nucleotide sequence ID" value="NZ_JAFREM010000029.1"/>
</dbReference>
<keyword evidence="3" id="KW-1185">Reference proteome</keyword>
<dbReference type="EMBL" id="JAFREM010000029">
    <property type="protein sequence ID" value="MBO1308043.1"/>
    <property type="molecule type" value="Genomic_DNA"/>
</dbReference>
<feature type="compositionally biased region" description="Basic and acidic residues" evidence="1">
    <location>
        <begin position="310"/>
        <end position="320"/>
    </location>
</feature>
<protein>
    <submittedName>
        <fullName evidence="2">Uncharacterized protein</fullName>
    </submittedName>
</protein>
<evidence type="ECO:0000256" key="1">
    <source>
        <dbReference type="SAM" id="MobiDB-lite"/>
    </source>
</evidence>
<evidence type="ECO:0000313" key="3">
    <source>
        <dbReference type="Proteomes" id="UP000664601"/>
    </source>
</evidence>
<feature type="region of interest" description="Disordered" evidence="1">
    <location>
        <begin position="304"/>
        <end position="382"/>
    </location>
</feature>
<feature type="compositionally biased region" description="Basic residues" evidence="1">
    <location>
        <begin position="367"/>
        <end position="382"/>
    </location>
</feature>
<comment type="caution">
    <text evidence="2">The sequence shown here is derived from an EMBL/GenBank/DDBJ whole genome shotgun (WGS) entry which is preliminary data.</text>
</comment>
<sequence>MKALQQKQLFSLTRRNLEARIRKFAKEGSNPAYLIQCAVVILLRNAFSPENFSLLAKEEICQLFLTGDLEALSSVRHLCVYFKEYFSNTDWEKLIIRLFGSEKEYLNHTATLRAQTDHLHKYLHGGKRQPAELMDIATVYKDAAGKKHRFTLKGTDPCYSVEETTALLSILTTLTLFEKDGVRRFTELFRYIYLSTTPVYDRERDEQAAETDADTDSIVLQEQLDQALEALALLKVNNEPGAGLLMESPDFLQKNVYAGKTSEEIAAHMFDGYSYSPEDDPQQLHSRMMTALIGGLKLKEAPTLSNLVNRKSDAPPKDTADEPETPLQDPPKGKKKKSKRRKKEGKVYLTKEEMERQRKEKELDQKTRKKLGKKKRGKKKKR</sequence>
<accession>A0ABS3LG84</accession>
<reference evidence="2 3" key="1">
    <citation type="submission" date="2021-03" db="EMBL/GenBank/DDBJ databases">
        <title>Enterococcal diversity collection.</title>
        <authorList>
            <person name="Gilmore M.S."/>
            <person name="Schwartzman J."/>
            <person name="Van Tyne D."/>
            <person name="Martin M."/>
            <person name="Earl A.M."/>
            <person name="Manson A.L."/>
            <person name="Straub T."/>
            <person name="Salamzade R."/>
            <person name="Saavedra J."/>
            <person name="Lebreton F."/>
            <person name="Prichula J."/>
            <person name="Schaufler K."/>
            <person name="Gaca A."/>
            <person name="Sgardioli B."/>
            <person name="Wagenaar J."/>
            <person name="Strong T."/>
        </authorList>
    </citation>
    <scope>NUCLEOTIDE SEQUENCE [LARGE SCALE GENOMIC DNA]</scope>
    <source>
        <strain evidence="2 3">669A</strain>
    </source>
</reference>
<feature type="compositionally biased region" description="Basic residues" evidence="1">
    <location>
        <begin position="333"/>
        <end position="344"/>
    </location>
</feature>
<proteinExistence type="predicted"/>
<feature type="compositionally biased region" description="Basic and acidic residues" evidence="1">
    <location>
        <begin position="345"/>
        <end position="366"/>
    </location>
</feature>